<accession>A0A183VAS8</accession>
<evidence type="ECO:0000313" key="2">
    <source>
        <dbReference type="Proteomes" id="UP000050794"/>
    </source>
</evidence>
<sequence length="153" mass="16549">MIGIALVGNSLGCSVHVGALVDHASSPYPPIADQRIWLQHRHISRAQRIKRTSSAGFPRKNASDLSAANISKSDASSRLMDYPLGEGGRLSLPDPLSSSSVSLCEVFVPSHKSRPAQPVSANVDESSPLFEDVILWHAQARFFQVTRSNMVNS</sequence>
<dbReference type="AlphaFoldDB" id="A0A183VAS8"/>
<evidence type="ECO:0000313" key="1">
    <source>
        <dbReference type="EMBL" id="VDM49169.1"/>
    </source>
</evidence>
<evidence type="ECO:0000313" key="3">
    <source>
        <dbReference type="WBParaSite" id="TCNE_0001784901-mRNA-1"/>
    </source>
</evidence>
<gene>
    <name evidence="1" type="ORF">TCNE_LOCUS17848</name>
</gene>
<keyword evidence="2" id="KW-1185">Reference proteome</keyword>
<dbReference type="WBParaSite" id="TCNE_0001784901-mRNA-1">
    <property type="protein sequence ID" value="TCNE_0001784901-mRNA-1"/>
    <property type="gene ID" value="TCNE_0001784901"/>
</dbReference>
<reference evidence="3" key="1">
    <citation type="submission" date="2016-06" db="UniProtKB">
        <authorList>
            <consortium name="WormBaseParasite"/>
        </authorList>
    </citation>
    <scope>IDENTIFICATION</scope>
</reference>
<reference evidence="1 2" key="2">
    <citation type="submission" date="2018-11" db="EMBL/GenBank/DDBJ databases">
        <authorList>
            <consortium name="Pathogen Informatics"/>
        </authorList>
    </citation>
    <scope>NUCLEOTIDE SEQUENCE [LARGE SCALE GENOMIC DNA]</scope>
</reference>
<dbReference type="EMBL" id="UYWY01024861">
    <property type="protein sequence ID" value="VDM49169.1"/>
    <property type="molecule type" value="Genomic_DNA"/>
</dbReference>
<protein>
    <submittedName>
        <fullName evidence="1 3">Uncharacterized protein</fullName>
    </submittedName>
</protein>
<name>A0A183VAS8_TOXCA</name>
<organism evidence="2 3">
    <name type="scientific">Toxocara canis</name>
    <name type="common">Canine roundworm</name>
    <dbReference type="NCBI Taxonomy" id="6265"/>
    <lineage>
        <taxon>Eukaryota</taxon>
        <taxon>Metazoa</taxon>
        <taxon>Ecdysozoa</taxon>
        <taxon>Nematoda</taxon>
        <taxon>Chromadorea</taxon>
        <taxon>Rhabditida</taxon>
        <taxon>Spirurina</taxon>
        <taxon>Ascaridomorpha</taxon>
        <taxon>Ascaridoidea</taxon>
        <taxon>Toxocaridae</taxon>
        <taxon>Toxocara</taxon>
    </lineage>
</organism>
<dbReference type="Proteomes" id="UP000050794">
    <property type="component" value="Unassembled WGS sequence"/>
</dbReference>
<proteinExistence type="predicted"/>